<comment type="caution">
    <text evidence="1">The sequence shown here is derived from an EMBL/GenBank/DDBJ whole genome shotgun (WGS) entry which is preliminary data.</text>
</comment>
<evidence type="ECO:0000313" key="1">
    <source>
        <dbReference type="EMBL" id="GAA4802870.1"/>
    </source>
</evidence>
<keyword evidence="2" id="KW-1185">Reference proteome</keyword>
<accession>A0ABP9C068</accession>
<gene>
    <name evidence="1" type="ORF">GCM10023231_34770</name>
</gene>
<dbReference type="EMBL" id="BAABIQ010000043">
    <property type="protein sequence ID" value="GAA4802870.1"/>
    <property type="molecule type" value="Genomic_DNA"/>
</dbReference>
<organism evidence="1 2">
    <name type="scientific">Olivibacter ginsenosidimutans</name>
    <dbReference type="NCBI Taxonomy" id="1176537"/>
    <lineage>
        <taxon>Bacteria</taxon>
        <taxon>Pseudomonadati</taxon>
        <taxon>Bacteroidota</taxon>
        <taxon>Sphingobacteriia</taxon>
        <taxon>Sphingobacteriales</taxon>
        <taxon>Sphingobacteriaceae</taxon>
        <taxon>Olivibacter</taxon>
    </lineage>
</organism>
<evidence type="ECO:0000313" key="2">
    <source>
        <dbReference type="Proteomes" id="UP001501411"/>
    </source>
</evidence>
<dbReference type="Proteomes" id="UP001501411">
    <property type="component" value="Unassembled WGS sequence"/>
</dbReference>
<protein>
    <submittedName>
        <fullName evidence="1">Uncharacterized protein</fullName>
    </submittedName>
</protein>
<sequence length="200" mass="22739">MFKLFTFVILLIVGLNGFAQQQPLSDRSEVHPDSLDSLKKDMNLRTILLDEISINAAPNAKQDSIRLRQAFSKIFGYGGLHFKDVLTDKTYLDDYKRDRNRSAGSTASLIGVDILSLVRFFGKSGSQKKTLKKTLLEEEEGAYLARKFSTARISELTNLEGDSLQLFIAKYCPTRQELDQMSEYDLIVYIKKCYKAFADK</sequence>
<proteinExistence type="predicted"/>
<name>A0ABP9C068_9SPHI</name>
<reference evidence="2" key="1">
    <citation type="journal article" date="2019" name="Int. J. Syst. Evol. Microbiol.">
        <title>The Global Catalogue of Microorganisms (GCM) 10K type strain sequencing project: providing services to taxonomists for standard genome sequencing and annotation.</title>
        <authorList>
            <consortium name="The Broad Institute Genomics Platform"/>
            <consortium name="The Broad Institute Genome Sequencing Center for Infectious Disease"/>
            <person name="Wu L."/>
            <person name="Ma J."/>
        </authorList>
    </citation>
    <scope>NUCLEOTIDE SEQUENCE [LARGE SCALE GENOMIC DNA]</scope>
    <source>
        <strain evidence="2">JCM 18200</strain>
    </source>
</reference>